<proteinExistence type="predicted"/>
<evidence type="ECO:0000313" key="6">
    <source>
        <dbReference type="Proteomes" id="UP000265703"/>
    </source>
</evidence>
<dbReference type="InterPro" id="IPR050335">
    <property type="entry name" value="ERT1_acuK_gluconeogen_tf"/>
</dbReference>
<dbReference type="SMART" id="SM00066">
    <property type="entry name" value="GAL4"/>
    <property type="match status" value="1"/>
</dbReference>
<dbReference type="InterPro" id="IPR001138">
    <property type="entry name" value="Zn2Cys6_DnaBD"/>
</dbReference>
<feature type="region of interest" description="Disordered" evidence="3">
    <location>
        <begin position="525"/>
        <end position="549"/>
    </location>
</feature>
<dbReference type="GO" id="GO:0000981">
    <property type="term" value="F:DNA-binding transcription factor activity, RNA polymerase II-specific"/>
    <property type="evidence" value="ECO:0007669"/>
    <property type="project" value="InterPro"/>
</dbReference>
<gene>
    <name evidence="5" type="ORF">C1645_736032</name>
</gene>
<sequence>MSVPSEGNNLHALENQQQQKEISQQQRTVIQSQPSPAAPIETDLEQGITCAPVPTSLTEIIPQPPKLKRKQVKNACVNCQKACKKCDDERPCQRCIRYELTETCKNSIRKERKKGIKRGPYKRRTQQKDQDKASIISIPVPTIVPVFDGQINEQHIPINFPIIPQQILGTQGADGVGKFIIIPQNSGGTSYYILMPVQQNQPFNSPTSTCVSKASLPVLVQDIQVGTESEPQPEASLSEEGSQNPKLDAARGGRETTQNKEKDEKNESNLSVLSLVCSGLLDQNIVSYEQANKEIAENRSQNELSTAKQNSNAPVGWNLVNNEKQQVVTSEFNKKNSTFNSVKNQVAKENLNESPKEWSLTNILVTPGDNRVTAKNTTHVTPQVCNEDHQPSFEQPSIGNPLLFSIPANTYPVSPAAQYVPIKHDSRICNMKRTNHQYDEFQLSQHNASFSQNQISMQQQYYGISPFTSHSAKSSSNTYMSQNQSPFYQLRYNNQQLPQQITPTSLSFAFSPGINTSQSVTRGYASVSSSQNGSNASSQGLKSYSNYQM</sequence>
<feature type="domain" description="Zn(2)-C6 fungal-type" evidence="4">
    <location>
        <begin position="75"/>
        <end position="106"/>
    </location>
</feature>
<evidence type="ECO:0000259" key="4">
    <source>
        <dbReference type="PROSITE" id="PS50048"/>
    </source>
</evidence>
<comment type="caution">
    <text evidence="5">The sequence shown here is derived from an EMBL/GenBank/DDBJ whole genome shotgun (WGS) entry which is preliminary data.</text>
</comment>
<evidence type="ECO:0000313" key="5">
    <source>
        <dbReference type="EMBL" id="RIA92842.1"/>
    </source>
</evidence>
<reference evidence="5 6" key="1">
    <citation type="submission" date="2018-06" db="EMBL/GenBank/DDBJ databases">
        <title>Comparative genomics reveals the genomic features of Rhizophagus irregularis, R. cerebriforme, R. diaphanum and Gigaspora rosea, and their symbiotic lifestyle signature.</title>
        <authorList>
            <person name="Morin E."/>
            <person name="San Clemente H."/>
            <person name="Chen E.C.H."/>
            <person name="De La Providencia I."/>
            <person name="Hainaut M."/>
            <person name="Kuo A."/>
            <person name="Kohler A."/>
            <person name="Murat C."/>
            <person name="Tang N."/>
            <person name="Roy S."/>
            <person name="Loubradou J."/>
            <person name="Henrissat B."/>
            <person name="Grigoriev I.V."/>
            <person name="Corradi N."/>
            <person name="Roux C."/>
            <person name="Martin F.M."/>
        </authorList>
    </citation>
    <scope>NUCLEOTIDE SEQUENCE [LARGE SCALE GENOMIC DNA]</scope>
    <source>
        <strain evidence="5 6">DAOM 227022</strain>
    </source>
</reference>
<dbReference type="GO" id="GO:0008270">
    <property type="term" value="F:zinc ion binding"/>
    <property type="evidence" value="ECO:0007669"/>
    <property type="project" value="InterPro"/>
</dbReference>
<dbReference type="STRING" id="658196.A0A397T4T6"/>
<dbReference type="PROSITE" id="PS50048">
    <property type="entry name" value="ZN2_CY6_FUNGAL_2"/>
    <property type="match status" value="1"/>
</dbReference>
<dbReference type="PANTHER" id="PTHR47659">
    <property type="entry name" value="ZN(II)2CYS6 TRANSCRIPTION FACTOR (EUROFUNG)-RELATED"/>
    <property type="match status" value="1"/>
</dbReference>
<evidence type="ECO:0000256" key="2">
    <source>
        <dbReference type="ARBA" id="ARBA00023242"/>
    </source>
</evidence>
<evidence type="ECO:0000256" key="1">
    <source>
        <dbReference type="ARBA" id="ARBA00022723"/>
    </source>
</evidence>
<keyword evidence="2" id="KW-0539">Nucleus</keyword>
<keyword evidence="1" id="KW-0479">Metal-binding</keyword>
<dbReference type="EMBL" id="QKYT01000116">
    <property type="protein sequence ID" value="RIA92842.1"/>
    <property type="molecule type" value="Genomic_DNA"/>
</dbReference>
<protein>
    <recommendedName>
        <fullName evidence="4">Zn(2)-C6 fungal-type domain-containing protein</fullName>
    </recommendedName>
</protein>
<dbReference type="PANTHER" id="PTHR47659:SF7">
    <property type="entry name" value="FUNGAL TRANSCRIPTIONAL REGULATORY PROTEIN, N-TERMINAL DOMAIN-CONTAINING PROTEIN"/>
    <property type="match status" value="1"/>
</dbReference>
<keyword evidence="6" id="KW-1185">Reference proteome</keyword>
<feature type="compositionally biased region" description="Low complexity" evidence="3">
    <location>
        <begin position="525"/>
        <end position="540"/>
    </location>
</feature>
<evidence type="ECO:0000256" key="3">
    <source>
        <dbReference type="SAM" id="MobiDB-lite"/>
    </source>
</evidence>
<accession>A0A397T4T6</accession>
<dbReference type="CDD" id="cd00067">
    <property type="entry name" value="GAL4"/>
    <property type="match status" value="1"/>
</dbReference>
<feature type="compositionally biased region" description="Basic and acidic residues" evidence="3">
    <location>
        <begin position="248"/>
        <end position="267"/>
    </location>
</feature>
<feature type="region of interest" description="Disordered" evidence="3">
    <location>
        <begin position="226"/>
        <end position="268"/>
    </location>
</feature>
<dbReference type="Proteomes" id="UP000265703">
    <property type="component" value="Unassembled WGS sequence"/>
</dbReference>
<name>A0A397T4T6_9GLOM</name>
<dbReference type="OrthoDB" id="5575144at2759"/>
<feature type="region of interest" description="Disordered" evidence="3">
    <location>
        <begin position="1"/>
        <end position="36"/>
    </location>
</feature>
<feature type="compositionally biased region" description="Low complexity" evidence="3">
    <location>
        <begin position="16"/>
        <end position="26"/>
    </location>
</feature>
<dbReference type="AlphaFoldDB" id="A0A397T4T6"/>
<organism evidence="5 6">
    <name type="scientific">Glomus cerebriforme</name>
    <dbReference type="NCBI Taxonomy" id="658196"/>
    <lineage>
        <taxon>Eukaryota</taxon>
        <taxon>Fungi</taxon>
        <taxon>Fungi incertae sedis</taxon>
        <taxon>Mucoromycota</taxon>
        <taxon>Glomeromycotina</taxon>
        <taxon>Glomeromycetes</taxon>
        <taxon>Glomerales</taxon>
        <taxon>Glomeraceae</taxon>
        <taxon>Glomus</taxon>
    </lineage>
</organism>